<feature type="region of interest" description="Disordered" evidence="6">
    <location>
        <begin position="488"/>
        <end position="525"/>
    </location>
</feature>
<dbReference type="Pfam" id="PF00096">
    <property type="entry name" value="zf-C2H2"/>
    <property type="match status" value="1"/>
</dbReference>
<dbReference type="GO" id="GO:0005634">
    <property type="term" value="C:nucleus"/>
    <property type="evidence" value="ECO:0007669"/>
    <property type="project" value="TreeGrafter"/>
</dbReference>
<feature type="compositionally biased region" description="Basic and acidic residues" evidence="6">
    <location>
        <begin position="393"/>
        <end position="430"/>
    </location>
</feature>
<dbReference type="GO" id="GO:0043565">
    <property type="term" value="F:sequence-specific DNA binding"/>
    <property type="evidence" value="ECO:0007669"/>
    <property type="project" value="TreeGrafter"/>
</dbReference>
<evidence type="ECO:0000256" key="2">
    <source>
        <dbReference type="ARBA" id="ARBA00022737"/>
    </source>
</evidence>
<evidence type="ECO:0000259" key="7">
    <source>
        <dbReference type="PROSITE" id="PS50157"/>
    </source>
</evidence>
<dbReference type="OrthoDB" id="3176202at2759"/>
<reference evidence="8" key="1">
    <citation type="submission" date="2022-03" db="EMBL/GenBank/DDBJ databases">
        <authorList>
            <person name="Martin C."/>
        </authorList>
    </citation>
    <scope>NUCLEOTIDE SEQUENCE</scope>
</reference>
<dbReference type="Proteomes" id="UP000749559">
    <property type="component" value="Unassembled WGS sequence"/>
</dbReference>
<feature type="region of interest" description="Disordered" evidence="6">
    <location>
        <begin position="166"/>
        <end position="197"/>
    </location>
</feature>
<feature type="compositionally biased region" description="Low complexity" evidence="6">
    <location>
        <begin position="492"/>
        <end position="512"/>
    </location>
</feature>
<keyword evidence="1" id="KW-0479">Metal-binding</keyword>
<proteinExistence type="predicted"/>
<feature type="domain" description="C2H2-type" evidence="7">
    <location>
        <begin position="654"/>
        <end position="686"/>
    </location>
</feature>
<evidence type="ECO:0000313" key="8">
    <source>
        <dbReference type="EMBL" id="CAH1774874.1"/>
    </source>
</evidence>
<evidence type="ECO:0000256" key="3">
    <source>
        <dbReference type="ARBA" id="ARBA00022771"/>
    </source>
</evidence>
<accession>A0A8S4N0S3</accession>
<keyword evidence="9" id="KW-1185">Reference proteome</keyword>
<dbReference type="PROSITE" id="PS50157">
    <property type="entry name" value="ZINC_FINGER_C2H2_2"/>
    <property type="match status" value="3"/>
</dbReference>
<gene>
    <name evidence="8" type="ORF">OFUS_LOCUS2248</name>
</gene>
<evidence type="ECO:0000256" key="6">
    <source>
        <dbReference type="SAM" id="MobiDB-lite"/>
    </source>
</evidence>
<dbReference type="AlphaFoldDB" id="A0A8S4N0S3"/>
<dbReference type="PROSITE" id="PS00028">
    <property type="entry name" value="ZINC_FINGER_C2H2_1"/>
    <property type="match status" value="2"/>
</dbReference>
<comment type="caution">
    <text evidence="8">The sequence shown here is derived from an EMBL/GenBank/DDBJ whole genome shotgun (WGS) entry which is preliminary data.</text>
</comment>
<dbReference type="SUPFAM" id="SSF57667">
    <property type="entry name" value="beta-beta-alpha zinc fingers"/>
    <property type="match status" value="2"/>
</dbReference>
<dbReference type="GO" id="GO:0008270">
    <property type="term" value="F:zinc ion binding"/>
    <property type="evidence" value="ECO:0007669"/>
    <property type="project" value="UniProtKB-KW"/>
</dbReference>
<keyword evidence="2" id="KW-0677">Repeat</keyword>
<feature type="region of interest" description="Disordered" evidence="6">
    <location>
        <begin position="340"/>
        <end position="430"/>
    </location>
</feature>
<feature type="domain" description="C2H2-type" evidence="7">
    <location>
        <begin position="627"/>
        <end position="654"/>
    </location>
</feature>
<dbReference type="GO" id="GO:0000981">
    <property type="term" value="F:DNA-binding transcription factor activity, RNA polymerase II-specific"/>
    <property type="evidence" value="ECO:0007669"/>
    <property type="project" value="TreeGrafter"/>
</dbReference>
<dbReference type="PANTHER" id="PTHR24408">
    <property type="entry name" value="ZINC FINGER PROTEIN"/>
    <property type="match status" value="1"/>
</dbReference>
<evidence type="ECO:0000256" key="4">
    <source>
        <dbReference type="ARBA" id="ARBA00022833"/>
    </source>
</evidence>
<evidence type="ECO:0000256" key="1">
    <source>
        <dbReference type="ARBA" id="ARBA00022723"/>
    </source>
</evidence>
<dbReference type="PANTHER" id="PTHR24408:SF58">
    <property type="entry name" value="TRANSCRIPTION FACTOR (TFIIIA), PUTATIVE (AFU_ORTHOLOGUE AFUA_1G05150)-RELATED"/>
    <property type="match status" value="1"/>
</dbReference>
<dbReference type="InterPro" id="IPR013087">
    <property type="entry name" value="Znf_C2H2_type"/>
</dbReference>
<dbReference type="EMBL" id="CAIIXF020000001">
    <property type="protein sequence ID" value="CAH1774874.1"/>
    <property type="molecule type" value="Genomic_DNA"/>
</dbReference>
<organism evidence="8 9">
    <name type="scientific">Owenia fusiformis</name>
    <name type="common">Polychaete worm</name>
    <dbReference type="NCBI Taxonomy" id="6347"/>
    <lineage>
        <taxon>Eukaryota</taxon>
        <taxon>Metazoa</taxon>
        <taxon>Spiralia</taxon>
        <taxon>Lophotrochozoa</taxon>
        <taxon>Annelida</taxon>
        <taxon>Polychaeta</taxon>
        <taxon>Sedentaria</taxon>
        <taxon>Canalipalpata</taxon>
        <taxon>Sabellida</taxon>
        <taxon>Oweniida</taxon>
        <taxon>Oweniidae</taxon>
        <taxon>Owenia</taxon>
    </lineage>
</organism>
<evidence type="ECO:0000313" key="9">
    <source>
        <dbReference type="Proteomes" id="UP000749559"/>
    </source>
</evidence>
<keyword evidence="4" id="KW-0862">Zinc</keyword>
<evidence type="ECO:0000256" key="5">
    <source>
        <dbReference type="PROSITE-ProRule" id="PRU00042"/>
    </source>
</evidence>
<keyword evidence="3 5" id="KW-0863">Zinc-finger</keyword>
<sequence>MNLELEELKSAFTTLVQQTDSEALVEFVFWLDVKVAEYKINGHMVFGSQEYFTPWFKKYSGSVYINHIADQKSSIFTQKSAVYKTGKHATHDDNQNYTLTSQPQPLVNVTSAVSNLVVPQISPSLVVPQISPSLGIDLQTHGPLLKTSQPITVAYLTSSSGIGPPKLVRLNSNSQPKPIAPQPSNTDQNTAQVKSGHETGLSLLREKLVSAQKNVSTNHKEIIPKLEPLALSNDGSISAVPQSAVLEEADGRKDEDVHNENGECAEVSSELPRAVSQNLRDDVVQVAGESVFMCRKCSRYFRHLSNYSRHLKLHQGVTSYTCSGCQRGFYRKEHFEKHSCDTKPRKRRVPLMNDEDSVSPTDNMRSPRKMLKPSMGVSFATVDSNNVDDESVDENKLWNESVDKDGALDGKIKNEPDSPTEKSNEGIKADLKNVKIEPEMNEEELDIVPKVSTSVSSMIPSSRQKTTHKRLMSGGKMVSNSMGIKNEQGDFLSLSSPSVSSNSSLSSQSAPSNGDTAEPSQSEEKPRIKAAFDLLRNLCTSGHSSTAVDLSKDSNANLPLYPLELTSKASVGPCPIAIATTGSSTLTQDVSQVSLPPRTRHAKTTILKRDLLKKDQNIVFRDGELQYKCPECSRCFRHHSNFSRHKKIHGEPEYGCEKCGRRFHRKEYLKTHNCRKSGWVKGGNSPKAEDSKTNKTF</sequence>
<dbReference type="Gene3D" id="3.30.160.60">
    <property type="entry name" value="Classic Zinc Finger"/>
    <property type="match status" value="2"/>
</dbReference>
<dbReference type="InterPro" id="IPR036236">
    <property type="entry name" value="Znf_C2H2_sf"/>
</dbReference>
<dbReference type="SMART" id="SM00355">
    <property type="entry name" value="ZnF_C2H2"/>
    <property type="match status" value="4"/>
</dbReference>
<protein>
    <recommendedName>
        <fullName evidence="7">C2H2-type domain-containing protein</fullName>
    </recommendedName>
</protein>
<feature type="compositionally biased region" description="Polar residues" evidence="6">
    <location>
        <begin position="170"/>
        <end position="193"/>
    </location>
</feature>
<name>A0A8S4N0S3_OWEFU</name>
<feature type="domain" description="C2H2-type" evidence="7">
    <location>
        <begin position="292"/>
        <end position="319"/>
    </location>
</feature>